<evidence type="ECO:0000313" key="1">
    <source>
        <dbReference type="EMBL" id="KKK52359.1"/>
    </source>
</evidence>
<evidence type="ECO:0008006" key="2">
    <source>
        <dbReference type="Google" id="ProtNLM"/>
    </source>
</evidence>
<reference evidence="1" key="1">
    <citation type="journal article" date="2015" name="Nature">
        <title>Complex archaea that bridge the gap between prokaryotes and eukaryotes.</title>
        <authorList>
            <person name="Spang A."/>
            <person name="Saw J.H."/>
            <person name="Jorgensen S.L."/>
            <person name="Zaremba-Niedzwiedzka K."/>
            <person name="Martijn J."/>
            <person name="Lind A.E."/>
            <person name="van Eijk R."/>
            <person name="Schleper C."/>
            <person name="Guy L."/>
            <person name="Ettema T.J."/>
        </authorList>
    </citation>
    <scope>NUCLEOTIDE SEQUENCE</scope>
</reference>
<organism evidence="1">
    <name type="scientific">marine sediment metagenome</name>
    <dbReference type="NCBI Taxonomy" id="412755"/>
    <lineage>
        <taxon>unclassified sequences</taxon>
        <taxon>metagenomes</taxon>
        <taxon>ecological metagenomes</taxon>
    </lineage>
</organism>
<name>A0A0F8YE04_9ZZZZ</name>
<dbReference type="SUPFAM" id="SSF56935">
    <property type="entry name" value="Porins"/>
    <property type="match status" value="1"/>
</dbReference>
<feature type="non-terminal residue" evidence="1">
    <location>
        <position position="1"/>
    </location>
</feature>
<protein>
    <recommendedName>
        <fullName evidence="2">TonB-dependent receptor-like beta-barrel domain-containing protein</fullName>
    </recommendedName>
</protein>
<dbReference type="AlphaFoldDB" id="A0A0F8YE04"/>
<sequence length="273" mass="30555">LGEAKSKGMEFEVSHRNTVAGGLYYWVKANWSVARSEVIYKANAPLTPAHRADEGFPLNQTKTSMATGIIQSWDDLYSTVGSSTGGQNGQRMPGDAALLDFDADGLYESSDDVVPYGYPVYPQNNYGVSMGLTYRGISFSILFAGAYNVTRNINSGHLGNERAYVPEYLLDRTWTYNPSNANFPALSRGPKWNPTGHYGRYDGSFFRIQNTSLSYALPAKWMSRIGMKKIEIYVNGRNLWMWSEMPDDGVGTNHDISNYPTKKQFNLGLRLQF</sequence>
<gene>
    <name evidence="1" type="ORF">LCGC14_3105720</name>
</gene>
<accession>A0A0F8YE04</accession>
<proteinExistence type="predicted"/>
<dbReference type="EMBL" id="LAZR01067057">
    <property type="protein sequence ID" value="KKK52359.1"/>
    <property type="molecule type" value="Genomic_DNA"/>
</dbReference>
<comment type="caution">
    <text evidence="1">The sequence shown here is derived from an EMBL/GenBank/DDBJ whole genome shotgun (WGS) entry which is preliminary data.</text>
</comment>